<dbReference type="Proteomes" id="UP000027059">
    <property type="component" value="Chromosome"/>
</dbReference>
<dbReference type="EC" id="6.3.2.6" evidence="8"/>
<comment type="catalytic activity">
    <reaction evidence="7 8">
        <text>5-amino-1-(5-phospho-D-ribosyl)imidazole-4-carboxylate + L-aspartate + ATP = (2S)-2-[5-amino-1-(5-phospho-beta-D-ribosyl)imidazole-4-carboxamido]succinate + ADP + phosphate + 2 H(+)</text>
        <dbReference type="Rhea" id="RHEA:22628"/>
        <dbReference type="ChEBI" id="CHEBI:15378"/>
        <dbReference type="ChEBI" id="CHEBI:29991"/>
        <dbReference type="ChEBI" id="CHEBI:30616"/>
        <dbReference type="ChEBI" id="CHEBI:43474"/>
        <dbReference type="ChEBI" id="CHEBI:58443"/>
        <dbReference type="ChEBI" id="CHEBI:77657"/>
        <dbReference type="ChEBI" id="CHEBI:456216"/>
        <dbReference type="EC" id="6.3.2.6"/>
    </reaction>
</comment>
<evidence type="ECO:0000256" key="3">
    <source>
        <dbReference type="ARBA" id="ARBA00022598"/>
    </source>
</evidence>
<evidence type="ECO:0000259" key="9">
    <source>
        <dbReference type="Pfam" id="PF01259"/>
    </source>
</evidence>
<dbReference type="GO" id="GO:0004639">
    <property type="term" value="F:phosphoribosylaminoimidazolesuccinocarboxamide synthase activity"/>
    <property type="evidence" value="ECO:0007669"/>
    <property type="project" value="UniProtKB-UniRule"/>
</dbReference>
<proteinExistence type="inferred from homology"/>
<evidence type="ECO:0000256" key="7">
    <source>
        <dbReference type="ARBA" id="ARBA00048475"/>
    </source>
</evidence>
<protein>
    <recommendedName>
        <fullName evidence="8">Phosphoribosylaminoimidazole-succinocarboxamide synthase</fullName>
        <ecNumber evidence="8">6.3.2.6</ecNumber>
    </recommendedName>
    <alternativeName>
        <fullName evidence="8">SAICAR synthetase</fullName>
    </alternativeName>
</protein>
<evidence type="ECO:0000313" key="10">
    <source>
        <dbReference type="EMBL" id="AIA30527.1"/>
    </source>
</evidence>
<dbReference type="HAMAP" id="MF_00137">
    <property type="entry name" value="SAICAR_synth"/>
    <property type="match status" value="1"/>
</dbReference>
<dbReference type="GO" id="GO:0009236">
    <property type="term" value="P:cobalamin biosynthetic process"/>
    <property type="evidence" value="ECO:0007669"/>
    <property type="project" value="InterPro"/>
</dbReference>
<dbReference type="CDD" id="cd01415">
    <property type="entry name" value="SAICAR_synt_PurC"/>
    <property type="match status" value="1"/>
</dbReference>
<dbReference type="PANTHER" id="PTHR43599">
    <property type="entry name" value="MULTIFUNCTIONAL PROTEIN ADE2"/>
    <property type="match status" value="1"/>
</dbReference>
<dbReference type="KEGG" id="lfp:Y981_06345"/>
<keyword evidence="4 8" id="KW-0547">Nucleotide-binding</keyword>
<dbReference type="HOGENOM" id="CLU_061495_2_0_0"/>
<name>A0A059XZ81_9BACT</name>
<reference evidence="11" key="1">
    <citation type="submission" date="2014-02" db="EMBL/GenBank/DDBJ databases">
        <title>Complete genome sequence and comparative genomic analysis of the nitrogen-fixing bacterium Leptospirillum ferriphilum YSK.</title>
        <authorList>
            <person name="Guo X."/>
            <person name="Yin H."/>
            <person name="Liang Y."/>
            <person name="Hu Q."/>
            <person name="Ma L."/>
            <person name="Xiao Y."/>
            <person name="Zhang X."/>
            <person name="Qiu G."/>
            <person name="Liu X."/>
        </authorList>
    </citation>
    <scope>NUCLEOTIDE SEQUENCE [LARGE SCALE GENOMIC DNA]</scope>
    <source>
        <strain evidence="11">YSK</strain>
    </source>
</reference>
<dbReference type="EMBL" id="CP007243">
    <property type="protein sequence ID" value="AIA30527.1"/>
    <property type="molecule type" value="Genomic_DNA"/>
</dbReference>
<dbReference type="OrthoDB" id="9801549at2"/>
<keyword evidence="11" id="KW-1185">Reference proteome</keyword>
<evidence type="ECO:0000256" key="6">
    <source>
        <dbReference type="ARBA" id="ARBA00022840"/>
    </source>
</evidence>
<sequence>MEGHRIYEGKAKILFDRGDPDTLVQHFKDDATAFNAQKKGRILHKGAINCQLSAHLFEFLEREGVPTHYVERLTPVEMKVRRLSMVPLEVVLRNRYAGSLAKRLGQPEGGALPFPVLEWYYKRDDLGDPIVNRDHIRVLGVASETILADVERLGRRVNDILSGFFGRKDIVLADMKLEFGVERSGKILLGDEISPDTCRFWDAKTGEKMDKDRFRRDLGHIEEYYLELFRRVVGHEPEF</sequence>
<feature type="domain" description="SAICAR synthetase/ADE2 N-terminal" evidence="9">
    <location>
        <begin position="6"/>
        <end position="229"/>
    </location>
</feature>
<dbReference type="PANTHER" id="PTHR43599:SF3">
    <property type="entry name" value="SI:DKEY-6E2.2"/>
    <property type="match status" value="1"/>
</dbReference>
<dbReference type="AlphaFoldDB" id="A0A059XZ81"/>
<evidence type="ECO:0000256" key="5">
    <source>
        <dbReference type="ARBA" id="ARBA00022755"/>
    </source>
</evidence>
<evidence type="ECO:0000256" key="2">
    <source>
        <dbReference type="ARBA" id="ARBA00010190"/>
    </source>
</evidence>
<evidence type="ECO:0000313" key="11">
    <source>
        <dbReference type="Proteomes" id="UP000027059"/>
    </source>
</evidence>
<dbReference type="PROSITE" id="PS01058">
    <property type="entry name" value="SAICAR_SYNTHETASE_2"/>
    <property type="match status" value="1"/>
</dbReference>
<dbReference type="SUPFAM" id="SSF56104">
    <property type="entry name" value="SAICAR synthase-like"/>
    <property type="match status" value="1"/>
</dbReference>
<evidence type="ECO:0000256" key="1">
    <source>
        <dbReference type="ARBA" id="ARBA00004672"/>
    </source>
</evidence>
<dbReference type="InterPro" id="IPR001636">
    <property type="entry name" value="SAICAR_synth"/>
</dbReference>
<dbReference type="Gene3D" id="3.30.200.20">
    <property type="entry name" value="Phosphorylase Kinase, domain 1"/>
    <property type="match status" value="1"/>
</dbReference>
<keyword evidence="6 8" id="KW-0067">ATP-binding</keyword>
<evidence type="ECO:0000256" key="4">
    <source>
        <dbReference type="ARBA" id="ARBA00022741"/>
    </source>
</evidence>
<keyword evidence="5 8" id="KW-0658">Purine biosynthesis</keyword>
<gene>
    <name evidence="8" type="primary">purC</name>
    <name evidence="10" type="ORF">Y981_06345</name>
</gene>
<dbReference type="GO" id="GO:0005524">
    <property type="term" value="F:ATP binding"/>
    <property type="evidence" value="ECO:0007669"/>
    <property type="project" value="UniProtKB-KW"/>
</dbReference>
<comment type="pathway">
    <text evidence="1 8">Purine metabolism; IMP biosynthesis via de novo pathway; 5-amino-1-(5-phospho-D-ribosyl)imidazole-4-carboxamide from 5-amino-1-(5-phospho-D-ribosyl)imidazole-4-carboxylate: step 1/2.</text>
</comment>
<dbReference type="NCBIfam" id="TIGR00081">
    <property type="entry name" value="purC"/>
    <property type="match status" value="1"/>
</dbReference>
<accession>A0A059XZ81</accession>
<dbReference type="InterPro" id="IPR018236">
    <property type="entry name" value="SAICAR_synthetase_CS"/>
</dbReference>
<organism evidence="10 11">
    <name type="scientific">Leptospirillum ferriphilum YSK</name>
    <dbReference type="NCBI Taxonomy" id="1441628"/>
    <lineage>
        <taxon>Bacteria</taxon>
        <taxon>Pseudomonadati</taxon>
        <taxon>Nitrospirota</taxon>
        <taxon>Nitrospiria</taxon>
        <taxon>Nitrospirales</taxon>
        <taxon>Nitrospiraceae</taxon>
        <taxon>Leptospirillum</taxon>
    </lineage>
</organism>
<evidence type="ECO:0000256" key="8">
    <source>
        <dbReference type="HAMAP-Rule" id="MF_00137"/>
    </source>
</evidence>
<dbReference type="InterPro" id="IPR050089">
    <property type="entry name" value="SAICAR_synthetase"/>
</dbReference>
<dbReference type="RefSeq" id="WP_014961041.1">
    <property type="nucleotide sequence ID" value="NZ_CP007243.1"/>
</dbReference>
<dbReference type="GO" id="GO:0006189">
    <property type="term" value="P:'de novo' IMP biosynthetic process"/>
    <property type="evidence" value="ECO:0007669"/>
    <property type="project" value="UniProtKB-UniRule"/>
</dbReference>
<reference evidence="10 11" key="2">
    <citation type="journal article" date="2015" name="Biomed. Res. Int.">
        <title>Effects of Arsenite Resistance on the Growth and Functional Gene Expression of Leptospirillum ferriphilum and Acidithiobacillus thiooxidans in Pure Culture and Coculture.</title>
        <authorList>
            <person name="Jiang H."/>
            <person name="Liang Y."/>
            <person name="Yin H."/>
            <person name="Xiao Y."/>
            <person name="Guo X."/>
            <person name="Xu Y."/>
            <person name="Hu Q."/>
            <person name="Liu H."/>
            <person name="Liu X."/>
        </authorList>
    </citation>
    <scope>NUCLEOTIDE SEQUENCE [LARGE SCALE GENOMIC DNA]</scope>
    <source>
        <strain evidence="10 11">YSK</strain>
    </source>
</reference>
<dbReference type="FunFam" id="3.30.470.20:FF:000006">
    <property type="entry name" value="Phosphoribosylaminoimidazole-succinocarboxamide synthase"/>
    <property type="match status" value="1"/>
</dbReference>
<dbReference type="InterPro" id="IPR033934">
    <property type="entry name" value="SAICAR_synt_PurC"/>
</dbReference>
<keyword evidence="3 8" id="KW-0436">Ligase</keyword>
<dbReference type="PROSITE" id="PS01057">
    <property type="entry name" value="SAICAR_SYNTHETASE_1"/>
    <property type="match status" value="1"/>
</dbReference>
<dbReference type="UniPathway" id="UPA00074">
    <property type="reaction ID" value="UER00131"/>
</dbReference>
<comment type="similarity">
    <text evidence="2 8">Belongs to the SAICAR synthetase family.</text>
</comment>
<dbReference type="Pfam" id="PF01259">
    <property type="entry name" value="SAICAR_synt"/>
    <property type="match status" value="1"/>
</dbReference>
<dbReference type="Gene3D" id="3.30.470.20">
    <property type="entry name" value="ATP-grasp fold, B domain"/>
    <property type="match status" value="1"/>
</dbReference>
<dbReference type="InterPro" id="IPR028923">
    <property type="entry name" value="SAICAR_synt/ADE2_N"/>
</dbReference>